<proteinExistence type="predicted"/>
<sequence length="113" mass="12668">METYEGTAQLEWWVNRSTCFGHFPATVRADALDGGGWDVHGALVDASERENLQLAYWISPLFTLRFPDDSTFDVAIEPAESGFSVREWDDRVPDRATVFVFDPETDLPNPASA</sequence>
<name>A0ABN2FYI8_9ACTN</name>
<dbReference type="EMBL" id="BAAANY010000002">
    <property type="protein sequence ID" value="GAA1661543.1"/>
    <property type="molecule type" value="Genomic_DNA"/>
</dbReference>
<reference evidence="1 2" key="1">
    <citation type="journal article" date="2019" name="Int. J. Syst. Evol. Microbiol.">
        <title>The Global Catalogue of Microorganisms (GCM) 10K type strain sequencing project: providing services to taxonomists for standard genome sequencing and annotation.</title>
        <authorList>
            <consortium name="The Broad Institute Genomics Platform"/>
            <consortium name="The Broad Institute Genome Sequencing Center for Infectious Disease"/>
            <person name="Wu L."/>
            <person name="Ma J."/>
        </authorList>
    </citation>
    <scope>NUCLEOTIDE SEQUENCE [LARGE SCALE GENOMIC DNA]</scope>
    <source>
        <strain evidence="1 2">JCM 14718</strain>
    </source>
</reference>
<evidence type="ECO:0000313" key="1">
    <source>
        <dbReference type="EMBL" id="GAA1661543.1"/>
    </source>
</evidence>
<evidence type="ECO:0000313" key="2">
    <source>
        <dbReference type="Proteomes" id="UP001500618"/>
    </source>
</evidence>
<dbReference type="RefSeq" id="WP_279579469.1">
    <property type="nucleotide sequence ID" value="NZ_BAAANY010000002.1"/>
</dbReference>
<keyword evidence="2" id="KW-1185">Reference proteome</keyword>
<comment type="caution">
    <text evidence="1">The sequence shown here is derived from an EMBL/GenBank/DDBJ whole genome shotgun (WGS) entry which is preliminary data.</text>
</comment>
<gene>
    <name evidence="1" type="ORF">GCM10009765_08840</name>
</gene>
<dbReference type="Proteomes" id="UP001500618">
    <property type="component" value="Unassembled WGS sequence"/>
</dbReference>
<organism evidence="1 2">
    <name type="scientific">Fodinicola feengrottensis</name>
    <dbReference type="NCBI Taxonomy" id="435914"/>
    <lineage>
        <taxon>Bacteria</taxon>
        <taxon>Bacillati</taxon>
        <taxon>Actinomycetota</taxon>
        <taxon>Actinomycetes</taxon>
        <taxon>Mycobacteriales</taxon>
        <taxon>Fodinicola</taxon>
    </lineage>
</organism>
<protein>
    <submittedName>
        <fullName evidence="1">Uncharacterized protein</fullName>
    </submittedName>
</protein>
<accession>A0ABN2FYI8</accession>